<sequence>EVQSVDDIDWFKFQATAGWGYMIDTDLLSLGDSTLSIYDTDGTTLLEYNDDVNWPSDPSSVIMWEASSDGIYYIEVTNYFSETGTYQLNLKGSADMPPAPTFLGEVDFQEVTGLDLSEGDVSYVLQTAREGYLTVEALFTGADEDLEFVLYDSDLNSLATSSTSIGGERIDWQAESGETYFVSVSGTAGNV</sequence>
<dbReference type="EMBL" id="BARS01055985">
    <property type="protein sequence ID" value="GAG50678.1"/>
    <property type="molecule type" value="Genomic_DNA"/>
</dbReference>
<feature type="non-terminal residue" evidence="1">
    <location>
        <position position="191"/>
    </location>
</feature>
<proteinExistence type="predicted"/>
<dbReference type="Gene3D" id="2.60.120.380">
    <property type="match status" value="2"/>
</dbReference>
<comment type="caution">
    <text evidence="1">The sequence shown here is derived from an EMBL/GenBank/DDBJ whole genome shotgun (WGS) entry which is preliminary data.</text>
</comment>
<evidence type="ECO:0000313" key="1">
    <source>
        <dbReference type="EMBL" id="GAG50678.1"/>
    </source>
</evidence>
<feature type="non-terminal residue" evidence="1">
    <location>
        <position position="1"/>
    </location>
</feature>
<name>X0YQF7_9ZZZZ</name>
<reference evidence="1" key="1">
    <citation type="journal article" date="2014" name="Front. Microbiol.">
        <title>High frequency of phylogenetically diverse reductive dehalogenase-homologous genes in deep subseafloor sedimentary metagenomes.</title>
        <authorList>
            <person name="Kawai M."/>
            <person name="Futagami T."/>
            <person name="Toyoda A."/>
            <person name="Takaki Y."/>
            <person name="Nishi S."/>
            <person name="Hori S."/>
            <person name="Arai W."/>
            <person name="Tsubouchi T."/>
            <person name="Morono Y."/>
            <person name="Uchiyama I."/>
            <person name="Ito T."/>
            <person name="Fujiyama A."/>
            <person name="Inagaki F."/>
            <person name="Takami H."/>
        </authorList>
    </citation>
    <scope>NUCLEOTIDE SEQUENCE</scope>
    <source>
        <strain evidence="1">Expedition CK06-06</strain>
    </source>
</reference>
<accession>X0YQF7</accession>
<protein>
    <submittedName>
        <fullName evidence="1">Uncharacterized protein</fullName>
    </submittedName>
</protein>
<organism evidence="1">
    <name type="scientific">marine sediment metagenome</name>
    <dbReference type="NCBI Taxonomy" id="412755"/>
    <lineage>
        <taxon>unclassified sequences</taxon>
        <taxon>metagenomes</taxon>
        <taxon>ecological metagenomes</taxon>
    </lineage>
</organism>
<dbReference type="AlphaFoldDB" id="X0YQF7"/>
<gene>
    <name evidence="1" type="ORF">S01H1_82568</name>
</gene>